<keyword evidence="6" id="KW-0333">Golgi apparatus</keyword>
<keyword evidence="5" id="KW-0653">Protein transport</keyword>
<evidence type="ECO:0000256" key="6">
    <source>
        <dbReference type="ARBA" id="ARBA00023034"/>
    </source>
</evidence>
<evidence type="ECO:0000256" key="3">
    <source>
        <dbReference type="ARBA" id="ARBA00020984"/>
    </source>
</evidence>
<dbReference type="Pfam" id="PF10191">
    <property type="entry name" value="COG7"/>
    <property type="match status" value="2"/>
</dbReference>
<evidence type="ECO:0000256" key="10">
    <source>
        <dbReference type="SAM" id="MobiDB-lite"/>
    </source>
</evidence>
<sequence length="749" mass="84010">MDLSAFAKEQFCAKDWVNNTFRQSEAQSHESFASSIVMKLQLAIFEINNSLENTSTAVLSNLPRLLRDIELLQNEVVHFQRKLATVEHEVSKVENETTHSLEYIVKLDAVKSKLKATSKALQEADNWTTLMADIEELFESNDLMALSLRLSSLMQSLDLLNHVSDYGERMMQLDGLRNRLEALASPLVVSAISGGDAVKTAVMVQVFSNMDRLDQLLHYYTKCRRGVILHEWKELCELDDLNVVEVICRFHELLLADLQEQTTWYRGVFNQYPTSISRVILPIYSQAMSALDPNPLNSLESLIKKPAAAEALFMLQQIKSSADRLLQGVEAHFKDIGPIEDEVFRQFSDSLYQPFRLIISNKYKALCLQHLLEQFPEPINDSTEITESIQSLRQSHSKINSLMESTLQNCVTLTHGYGLELLIEAWNRFLAHHLQHYKSLLEKLQNLMDHSGEDSLHTALSLLQTLGELLLVLEENDSMFSDFVKTCGKKLNQEGVPLSCCKTFYLEPQPLQRLEALLKQCTQNERFCYLSPTIVVALELNSNIQHSINVTLMSPIHQQINQLGSREWADIISGSGLTEDLPEFGLAPMEYITQIGQYLMMLPQHLEPFVLQENRGLTRALSEHSFPHGQLPDPDHPETGQHQSSATDFLLGCVATACASALSDAILRIESVGPKGAKQLAADIDYLGNIFEDLGLVLPASLMELAELFRAAAASILLSDVASFKSAICGKDHRLVAAVRSITNLPSSD</sequence>
<name>A0ABR0A056_9CRUS</name>
<dbReference type="SUPFAM" id="SSF48371">
    <property type="entry name" value="ARM repeat"/>
    <property type="match status" value="1"/>
</dbReference>
<keyword evidence="7" id="KW-0472">Membrane</keyword>
<feature type="coiled-coil region" evidence="9">
    <location>
        <begin position="69"/>
        <end position="96"/>
    </location>
</feature>
<evidence type="ECO:0000256" key="4">
    <source>
        <dbReference type="ARBA" id="ARBA00022448"/>
    </source>
</evidence>
<keyword evidence="9" id="KW-0175">Coiled coil</keyword>
<evidence type="ECO:0000256" key="2">
    <source>
        <dbReference type="ARBA" id="ARBA00005831"/>
    </source>
</evidence>
<dbReference type="EMBL" id="JAOYFB010000036">
    <property type="protein sequence ID" value="KAK4018541.1"/>
    <property type="molecule type" value="Genomic_DNA"/>
</dbReference>
<proteinExistence type="inferred from homology"/>
<dbReference type="Proteomes" id="UP001234178">
    <property type="component" value="Unassembled WGS sequence"/>
</dbReference>
<evidence type="ECO:0000256" key="7">
    <source>
        <dbReference type="ARBA" id="ARBA00023136"/>
    </source>
</evidence>
<comment type="similarity">
    <text evidence="2">Belongs to the COG7 family.</text>
</comment>
<evidence type="ECO:0000313" key="12">
    <source>
        <dbReference type="Proteomes" id="UP001234178"/>
    </source>
</evidence>
<protein>
    <recommendedName>
        <fullName evidence="3">Conserved oligomeric Golgi complex subunit 7</fullName>
    </recommendedName>
    <alternativeName>
        <fullName evidence="8">Component of oligomeric Golgi complex 7</fullName>
    </alternativeName>
</protein>
<reference evidence="11 12" key="1">
    <citation type="journal article" date="2023" name="Nucleic Acids Res.">
        <title>The hologenome of Daphnia magna reveals possible DNA methylation and microbiome-mediated evolution of the host genome.</title>
        <authorList>
            <person name="Chaturvedi A."/>
            <person name="Li X."/>
            <person name="Dhandapani V."/>
            <person name="Marshall H."/>
            <person name="Kissane S."/>
            <person name="Cuenca-Cambronero M."/>
            <person name="Asole G."/>
            <person name="Calvet F."/>
            <person name="Ruiz-Romero M."/>
            <person name="Marangio P."/>
            <person name="Guigo R."/>
            <person name="Rago D."/>
            <person name="Mirbahai L."/>
            <person name="Eastwood N."/>
            <person name="Colbourne J.K."/>
            <person name="Zhou J."/>
            <person name="Mallon E."/>
            <person name="Orsini L."/>
        </authorList>
    </citation>
    <scope>NUCLEOTIDE SEQUENCE [LARGE SCALE GENOMIC DNA]</scope>
    <source>
        <strain evidence="11">LRV0_1</strain>
    </source>
</reference>
<comment type="subcellular location">
    <subcellularLocation>
        <location evidence="1">Golgi apparatus membrane</location>
        <topology evidence="1">Peripheral membrane protein</topology>
    </subcellularLocation>
</comment>
<dbReference type="InterPro" id="IPR019335">
    <property type="entry name" value="COG7"/>
</dbReference>
<evidence type="ECO:0000313" key="11">
    <source>
        <dbReference type="EMBL" id="KAK4018541.1"/>
    </source>
</evidence>
<evidence type="ECO:0000256" key="8">
    <source>
        <dbReference type="ARBA" id="ARBA00031345"/>
    </source>
</evidence>
<evidence type="ECO:0000256" key="1">
    <source>
        <dbReference type="ARBA" id="ARBA00004395"/>
    </source>
</evidence>
<dbReference type="PANTHER" id="PTHR21443:SF0">
    <property type="entry name" value="CONSERVED OLIGOMERIC GOLGI COMPLEX SUBUNIT 7"/>
    <property type="match status" value="1"/>
</dbReference>
<evidence type="ECO:0000256" key="5">
    <source>
        <dbReference type="ARBA" id="ARBA00022927"/>
    </source>
</evidence>
<accession>A0ABR0A056</accession>
<gene>
    <name evidence="11" type="ORF">OUZ56_000591</name>
</gene>
<evidence type="ECO:0000256" key="9">
    <source>
        <dbReference type="SAM" id="Coils"/>
    </source>
</evidence>
<feature type="region of interest" description="Disordered" evidence="10">
    <location>
        <begin position="624"/>
        <end position="643"/>
    </location>
</feature>
<organism evidence="11 12">
    <name type="scientific">Daphnia magna</name>
    <dbReference type="NCBI Taxonomy" id="35525"/>
    <lineage>
        <taxon>Eukaryota</taxon>
        <taxon>Metazoa</taxon>
        <taxon>Ecdysozoa</taxon>
        <taxon>Arthropoda</taxon>
        <taxon>Crustacea</taxon>
        <taxon>Branchiopoda</taxon>
        <taxon>Diplostraca</taxon>
        <taxon>Cladocera</taxon>
        <taxon>Anomopoda</taxon>
        <taxon>Daphniidae</taxon>
        <taxon>Daphnia</taxon>
    </lineage>
</organism>
<keyword evidence="4" id="KW-0813">Transport</keyword>
<keyword evidence="12" id="KW-1185">Reference proteome</keyword>
<dbReference type="PANTHER" id="PTHR21443">
    <property type="entry name" value="CONSERVED OLIGOMERIC GOLGI COMPLEX COMPONENT 7"/>
    <property type="match status" value="1"/>
</dbReference>
<comment type="caution">
    <text evidence="11">The sequence shown here is derived from an EMBL/GenBank/DDBJ whole genome shotgun (WGS) entry which is preliminary data.</text>
</comment>
<dbReference type="InterPro" id="IPR016024">
    <property type="entry name" value="ARM-type_fold"/>
</dbReference>